<feature type="repeat" description="ANK" evidence="3">
    <location>
        <begin position="84"/>
        <end position="116"/>
    </location>
</feature>
<proteinExistence type="predicted"/>
<evidence type="ECO:0000256" key="3">
    <source>
        <dbReference type="PROSITE-ProRule" id="PRU00023"/>
    </source>
</evidence>
<evidence type="ECO:0000256" key="1">
    <source>
        <dbReference type="ARBA" id="ARBA00022737"/>
    </source>
</evidence>
<gene>
    <name evidence="5" type="ORF">CJO77_10880</name>
</gene>
<organism evidence="5 6">
    <name type="scientific">Ralstonia solanacearum</name>
    <name type="common">Pseudomonas solanacearum</name>
    <dbReference type="NCBI Taxonomy" id="305"/>
    <lineage>
        <taxon>Bacteria</taxon>
        <taxon>Pseudomonadati</taxon>
        <taxon>Pseudomonadota</taxon>
        <taxon>Betaproteobacteria</taxon>
        <taxon>Burkholderiales</taxon>
        <taxon>Burkholderiaceae</taxon>
        <taxon>Ralstonia</taxon>
        <taxon>Ralstonia solanacearum species complex</taxon>
    </lineage>
</organism>
<protein>
    <recommendedName>
        <fullName evidence="7">Ankyrin repeat domain-containing protein</fullName>
    </recommendedName>
</protein>
<keyword evidence="2 3" id="KW-0040">ANK repeat</keyword>
<feature type="repeat" description="ANK" evidence="3">
    <location>
        <begin position="188"/>
        <end position="220"/>
    </location>
</feature>
<evidence type="ECO:0000313" key="6">
    <source>
        <dbReference type="Proteomes" id="UP000261758"/>
    </source>
</evidence>
<dbReference type="Proteomes" id="UP000261758">
    <property type="component" value="Chromosome"/>
</dbReference>
<dbReference type="InterPro" id="IPR036770">
    <property type="entry name" value="Ankyrin_rpt-contain_sf"/>
</dbReference>
<dbReference type="Pfam" id="PF00023">
    <property type="entry name" value="Ank"/>
    <property type="match status" value="1"/>
</dbReference>
<feature type="signal peptide" evidence="4">
    <location>
        <begin position="1"/>
        <end position="22"/>
    </location>
</feature>
<evidence type="ECO:0000256" key="2">
    <source>
        <dbReference type="ARBA" id="ARBA00023043"/>
    </source>
</evidence>
<evidence type="ECO:0000256" key="4">
    <source>
        <dbReference type="SAM" id="SignalP"/>
    </source>
</evidence>
<reference evidence="5 6" key="1">
    <citation type="submission" date="2017-08" db="EMBL/GenBank/DDBJ databases">
        <title>Genome sequences of Ralstonia solanacearum Species Complex (RSSC) isolated from Potato bacterial wilts in Korea.</title>
        <authorList>
            <person name="Cho H."/>
            <person name="Song E.-S."/>
            <person name="Lee Y.K."/>
            <person name="Lee S."/>
            <person name="Lee S.-W."/>
            <person name="Jo A."/>
            <person name="Kim J.-G."/>
            <person name="Hwang I."/>
        </authorList>
    </citation>
    <scope>NUCLEOTIDE SEQUENCE [LARGE SCALE GENOMIC DNA]</scope>
    <source>
        <strain evidence="5 6">T98</strain>
    </source>
</reference>
<dbReference type="InterPro" id="IPR002110">
    <property type="entry name" value="Ankyrin_rpt"/>
</dbReference>
<dbReference type="Gene3D" id="1.25.40.20">
    <property type="entry name" value="Ankyrin repeat-containing domain"/>
    <property type="match status" value="2"/>
</dbReference>
<dbReference type="SUPFAM" id="SSF48403">
    <property type="entry name" value="Ankyrin repeat"/>
    <property type="match status" value="1"/>
</dbReference>
<keyword evidence="4" id="KW-0732">Signal</keyword>
<feature type="chain" id="PRO_5042184014" description="Ankyrin repeat domain-containing protein" evidence="4">
    <location>
        <begin position="23"/>
        <end position="259"/>
    </location>
</feature>
<sequence>MSRPNRLLLALACLTATAVAHAEPLSPAMQQLCNHVSAQPFSPPGAKARIPSDPLLAAITTTNSTEQIRRALGSANPDAPRGQLGTTPLVYAVSVSNWPAAQALIAAGANVNQATTYGETPLERAIGLMRGAMACQLIAHGAVVPSPSTKTAHWVPLAAAISPMDDATTLVMFLLGRGYDVNARLPPANQTALHVAAESGNVGLVRLLLKHGANPQAQTIDGETAPAVAQRAGQREVLRLLRTRGEAAGSRDRLPENAP</sequence>
<dbReference type="PROSITE" id="PS50088">
    <property type="entry name" value="ANK_REPEAT"/>
    <property type="match status" value="2"/>
</dbReference>
<dbReference type="Pfam" id="PF12796">
    <property type="entry name" value="Ank_2"/>
    <property type="match status" value="1"/>
</dbReference>
<accession>A0AAD0S925</accession>
<evidence type="ECO:0000313" key="5">
    <source>
        <dbReference type="EMBL" id="AXV81999.1"/>
    </source>
</evidence>
<dbReference type="EMBL" id="CP022759">
    <property type="protein sequence ID" value="AXV81999.1"/>
    <property type="molecule type" value="Genomic_DNA"/>
</dbReference>
<dbReference type="PANTHER" id="PTHR24171">
    <property type="entry name" value="ANKYRIN REPEAT DOMAIN-CONTAINING PROTEIN 39-RELATED"/>
    <property type="match status" value="1"/>
</dbReference>
<keyword evidence="1" id="KW-0677">Repeat</keyword>
<evidence type="ECO:0008006" key="7">
    <source>
        <dbReference type="Google" id="ProtNLM"/>
    </source>
</evidence>
<name>A0AAD0S925_RALSL</name>
<dbReference type="PROSITE" id="PS50297">
    <property type="entry name" value="ANK_REP_REGION"/>
    <property type="match status" value="2"/>
</dbReference>
<dbReference type="SMART" id="SM00248">
    <property type="entry name" value="ANK"/>
    <property type="match status" value="3"/>
</dbReference>
<dbReference type="AlphaFoldDB" id="A0AAD0S925"/>